<dbReference type="SMART" id="SM00382">
    <property type="entry name" value="AAA"/>
    <property type="match status" value="1"/>
</dbReference>
<evidence type="ECO:0000259" key="7">
    <source>
        <dbReference type="PROSITE" id="PS50893"/>
    </source>
</evidence>
<dbReference type="InterPro" id="IPR027417">
    <property type="entry name" value="P-loop_NTPase"/>
</dbReference>
<keyword evidence="9" id="KW-1185">Reference proteome</keyword>
<dbReference type="InterPro" id="IPR003439">
    <property type="entry name" value="ABC_transporter-like_ATP-bd"/>
</dbReference>
<dbReference type="PANTHER" id="PTHR42794:SF1">
    <property type="entry name" value="HEMIN IMPORT ATP-BINDING PROTEIN HMUV"/>
    <property type="match status" value="1"/>
</dbReference>
<dbReference type="Pfam" id="PF00005">
    <property type="entry name" value="ABC_tran"/>
    <property type="match status" value="1"/>
</dbReference>
<dbReference type="PANTHER" id="PTHR42794">
    <property type="entry name" value="HEMIN IMPORT ATP-BINDING PROTEIN HMUV"/>
    <property type="match status" value="1"/>
</dbReference>
<comment type="function">
    <text evidence="6">Part of the ABC transporter complex HmuTUV involved in hemin import. Responsible for energy coupling to the transport system.</text>
</comment>
<comment type="caution">
    <text evidence="8">The sequence shown here is derived from an EMBL/GenBank/DDBJ whole genome shotgun (WGS) entry which is preliminary data.</text>
</comment>
<dbReference type="EMBL" id="SPKJ01000074">
    <property type="protein sequence ID" value="MYZ49423.1"/>
    <property type="molecule type" value="Genomic_DNA"/>
</dbReference>
<dbReference type="PROSITE" id="PS50893">
    <property type="entry name" value="ABC_TRANSPORTER_2"/>
    <property type="match status" value="1"/>
</dbReference>
<reference evidence="8" key="1">
    <citation type="submission" date="2019-03" db="EMBL/GenBank/DDBJ databases">
        <title>Afifella sp. nov., isolated from activated sludge.</title>
        <authorList>
            <person name="Li Q."/>
            <person name="Liu Y."/>
        </authorList>
    </citation>
    <scope>NUCLEOTIDE SEQUENCE</scope>
    <source>
        <strain evidence="8">L72</strain>
    </source>
</reference>
<dbReference type="CDD" id="cd03214">
    <property type="entry name" value="ABC_Iron-Siderophores_B12_Hemin"/>
    <property type="match status" value="1"/>
</dbReference>
<dbReference type="OrthoDB" id="9810077at2"/>
<organism evidence="8 9">
    <name type="scientific">Propylenella binzhouense</name>
    <dbReference type="NCBI Taxonomy" id="2555902"/>
    <lineage>
        <taxon>Bacteria</taxon>
        <taxon>Pseudomonadati</taxon>
        <taxon>Pseudomonadota</taxon>
        <taxon>Alphaproteobacteria</taxon>
        <taxon>Hyphomicrobiales</taxon>
        <taxon>Propylenellaceae</taxon>
        <taxon>Propylenella</taxon>
    </lineage>
</organism>
<dbReference type="GO" id="GO:0005524">
    <property type="term" value="F:ATP binding"/>
    <property type="evidence" value="ECO:0007669"/>
    <property type="project" value="UniProtKB-KW"/>
</dbReference>
<evidence type="ECO:0000313" key="9">
    <source>
        <dbReference type="Proteomes" id="UP000773614"/>
    </source>
</evidence>
<evidence type="ECO:0000256" key="1">
    <source>
        <dbReference type="ARBA" id="ARBA00005417"/>
    </source>
</evidence>
<dbReference type="InterPro" id="IPR003593">
    <property type="entry name" value="AAA+_ATPase"/>
</dbReference>
<evidence type="ECO:0000256" key="3">
    <source>
        <dbReference type="ARBA" id="ARBA00022741"/>
    </source>
</evidence>
<keyword evidence="2" id="KW-0813">Transport</keyword>
<accession>A0A964T6K1</accession>
<keyword evidence="4 8" id="KW-0067">ATP-binding</keyword>
<name>A0A964T6K1_9HYPH</name>
<dbReference type="InterPro" id="IPR017871">
    <property type="entry name" value="ABC_transporter-like_CS"/>
</dbReference>
<evidence type="ECO:0000256" key="6">
    <source>
        <dbReference type="ARBA" id="ARBA00037066"/>
    </source>
</evidence>
<evidence type="ECO:0000256" key="4">
    <source>
        <dbReference type="ARBA" id="ARBA00022840"/>
    </source>
</evidence>
<dbReference type="AlphaFoldDB" id="A0A964T6K1"/>
<evidence type="ECO:0000256" key="2">
    <source>
        <dbReference type="ARBA" id="ARBA00022448"/>
    </source>
</evidence>
<keyword evidence="3" id="KW-0547">Nucleotide-binding</keyword>
<dbReference type="GO" id="GO:0016887">
    <property type="term" value="F:ATP hydrolysis activity"/>
    <property type="evidence" value="ECO:0007669"/>
    <property type="project" value="InterPro"/>
</dbReference>
<evidence type="ECO:0000313" key="8">
    <source>
        <dbReference type="EMBL" id="MYZ49423.1"/>
    </source>
</evidence>
<protein>
    <submittedName>
        <fullName evidence="8">Heme ABC transporter ATP-binding protein</fullName>
    </submittedName>
</protein>
<feature type="domain" description="ABC transporter" evidence="7">
    <location>
        <begin position="2"/>
        <end position="246"/>
    </location>
</feature>
<sequence length="272" mass="28234">MLAASDLSLALSGRLVVRAVTAAIRPGALTVLVGPNGAGKTTFLRALAGALAPAGGSVTLDGRPLASFTRTELARRRAVLSQSGQISFPFTVAEVVALGLTAAGRTGRGERERAVREALSAVDLAGFGGRLFQELSGGEQQRVQIARVLCQIAAGTASESDAPADRWLLLDEPTSSLDVGHQLHILDLAQAHAEAGGGAVAVLHDLNLAALYADRILMFSRGSLVADGAPDEVFTDARIGEVFCSRLRVVEARGRRLLVPEMSPAALRAAAE</sequence>
<dbReference type="RefSeq" id="WP_161141765.1">
    <property type="nucleotide sequence ID" value="NZ_SPKJ01000074.1"/>
</dbReference>
<dbReference type="Proteomes" id="UP000773614">
    <property type="component" value="Unassembled WGS sequence"/>
</dbReference>
<dbReference type="Gene3D" id="3.40.50.300">
    <property type="entry name" value="P-loop containing nucleotide triphosphate hydrolases"/>
    <property type="match status" value="1"/>
</dbReference>
<gene>
    <name evidence="8" type="ORF">E4O86_17070</name>
</gene>
<dbReference type="SUPFAM" id="SSF52540">
    <property type="entry name" value="P-loop containing nucleoside triphosphate hydrolases"/>
    <property type="match status" value="1"/>
</dbReference>
<dbReference type="PROSITE" id="PS00211">
    <property type="entry name" value="ABC_TRANSPORTER_1"/>
    <property type="match status" value="1"/>
</dbReference>
<keyword evidence="5" id="KW-1278">Translocase</keyword>
<dbReference type="NCBIfam" id="NF010068">
    <property type="entry name" value="PRK13548.1"/>
    <property type="match status" value="1"/>
</dbReference>
<evidence type="ECO:0000256" key="5">
    <source>
        <dbReference type="ARBA" id="ARBA00022967"/>
    </source>
</evidence>
<proteinExistence type="inferred from homology"/>
<comment type="similarity">
    <text evidence="1">Belongs to the ABC transporter superfamily.</text>
</comment>